<reference evidence="1 2" key="1">
    <citation type="submission" date="2015-01" db="EMBL/GenBank/DDBJ databases">
        <title>Draft genome sequence of Rickettsia monacensis strain IrR/Munich.</title>
        <authorList>
            <person name="Felsheim R.F."/>
            <person name="Johnson S.L."/>
            <person name="Kurtti T.J."/>
            <person name="Munderloh U.G."/>
        </authorList>
    </citation>
    <scope>NUCLEOTIDE SEQUENCE [LARGE SCALE GENOMIC DNA]</scope>
    <source>
        <strain evidence="1 2">IrR/Munich</strain>
    </source>
</reference>
<dbReference type="KEGG" id="rmc:RMONA_00710"/>
<name>A0A0B7J2Q9_9RICK</name>
<evidence type="ECO:0000313" key="1">
    <source>
        <dbReference type="EMBL" id="CEO16564.1"/>
    </source>
</evidence>
<proteinExistence type="predicted"/>
<evidence type="ECO:0000313" key="2">
    <source>
        <dbReference type="Proteomes" id="UP000018149"/>
    </source>
</evidence>
<accession>A0A0B7J2Q9</accession>
<dbReference type="RefSeq" id="WP_023507167.1">
    <property type="nucleotide sequence ID" value="NZ_LN794217.1"/>
</dbReference>
<dbReference type="AlphaFoldDB" id="A0A0B7J2Q9"/>
<keyword evidence="2" id="KW-1185">Reference proteome</keyword>
<organism evidence="1 2">
    <name type="scientific">Rickettsia monacensis</name>
    <dbReference type="NCBI Taxonomy" id="109232"/>
    <lineage>
        <taxon>Bacteria</taxon>
        <taxon>Pseudomonadati</taxon>
        <taxon>Pseudomonadota</taxon>
        <taxon>Alphaproteobacteria</taxon>
        <taxon>Rickettsiales</taxon>
        <taxon>Rickettsiaceae</taxon>
        <taxon>Rickettsieae</taxon>
        <taxon>Rickettsia</taxon>
        <taxon>spotted fever group</taxon>
    </lineage>
</organism>
<protein>
    <submittedName>
        <fullName evidence="1">Uncharacterized protein</fullName>
    </submittedName>
</protein>
<sequence length="53" mass="6075">MEQLKYIAMTGGVDVNDDLKVVNNYVDVPLTKEAFEHVFFGTNITDPNKRQRC</sequence>
<gene>
    <name evidence="1" type="ORF">RMONA_00710</name>
</gene>
<dbReference type="Proteomes" id="UP000018149">
    <property type="component" value="Chromosome I"/>
</dbReference>
<dbReference type="HOGENOM" id="CLU_3065724_0_0_5"/>
<reference evidence="2" key="2">
    <citation type="submission" date="2015-01" db="EMBL/GenBank/DDBJ databases">
        <authorList>
            <person name="Felsheim R."/>
        </authorList>
    </citation>
    <scope>NUCLEOTIDE SEQUENCE [LARGE SCALE GENOMIC DNA]</scope>
    <source>
        <strain evidence="2">IrR/Munich</strain>
    </source>
</reference>
<dbReference type="EMBL" id="LN794217">
    <property type="protein sequence ID" value="CEO16564.1"/>
    <property type="molecule type" value="Genomic_DNA"/>
</dbReference>
<dbReference type="STRING" id="109232.RMONA_00710"/>